<comment type="subcellular location">
    <subcellularLocation>
        <location evidence="1">Membrane</location>
    </subcellularLocation>
</comment>
<feature type="compositionally biased region" description="Acidic residues" evidence="6">
    <location>
        <begin position="1"/>
        <end position="10"/>
    </location>
</feature>
<evidence type="ECO:0000256" key="1">
    <source>
        <dbReference type="ARBA" id="ARBA00004370"/>
    </source>
</evidence>
<feature type="compositionally biased region" description="Polar residues" evidence="6">
    <location>
        <begin position="11"/>
        <end position="21"/>
    </location>
</feature>
<dbReference type="InParanoid" id="A0A1X7VUE9"/>
<dbReference type="AlphaFoldDB" id="A0A1X7VUE9"/>
<evidence type="ECO:0000313" key="8">
    <source>
        <dbReference type="EnsemblMetazoa" id="Aqu2.1.43490_001"/>
    </source>
</evidence>
<dbReference type="EnsemblMetazoa" id="Aqu2.1.43490_001">
    <property type="protein sequence ID" value="Aqu2.1.43490_001"/>
    <property type="gene ID" value="Aqu2.1.43490"/>
</dbReference>
<feature type="transmembrane region" description="Helical" evidence="7">
    <location>
        <begin position="66"/>
        <end position="97"/>
    </location>
</feature>
<protein>
    <submittedName>
        <fullName evidence="8">Uncharacterized protein</fullName>
    </submittedName>
</protein>
<name>A0A1X7VUE9_AMPQE</name>
<dbReference type="InterPro" id="IPR007593">
    <property type="entry name" value="CD225/Dispanin_fam"/>
</dbReference>
<reference evidence="8" key="1">
    <citation type="submission" date="2017-05" db="UniProtKB">
        <authorList>
            <consortium name="EnsemblMetazoa"/>
        </authorList>
    </citation>
    <scope>IDENTIFICATION</scope>
</reference>
<keyword evidence="5 7" id="KW-0472">Membrane</keyword>
<proteinExistence type="inferred from homology"/>
<dbReference type="GO" id="GO:0016020">
    <property type="term" value="C:membrane"/>
    <property type="evidence" value="ECO:0007669"/>
    <property type="project" value="UniProtKB-SubCell"/>
</dbReference>
<comment type="similarity">
    <text evidence="2">Belongs to the CD225/Dispanin family.</text>
</comment>
<evidence type="ECO:0000256" key="5">
    <source>
        <dbReference type="ARBA" id="ARBA00023136"/>
    </source>
</evidence>
<dbReference type="Pfam" id="PF04505">
    <property type="entry name" value="CD225"/>
    <property type="match status" value="1"/>
</dbReference>
<evidence type="ECO:0000256" key="2">
    <source>
        <dbReference type="ARBA" id="ARBA00006843"/>
    </source>
</evidence>
<feature type="transmembrane region" description="Helical" evidence="7">
    <location>
        <begin position="118"/>
        <end position="141"/>
    </location>
</feature>
<evidence type="ECO:0000256" key="7">
    <source>
        <dbReference type="SAM" id="Phobius"/>
    </source>
</evidence>
<evidence type="ECO:0000256" key="3">
    <source>
        <dbReference type="ARBA" id="ARBA00022692"/>
    </source>
</evidence>
<feature type="region of interest" description="Disordered" evidence="6">
    <location>
        <begin position="1"/>
        <end position="22"/>
    </location>
</feature>
<evidence type="ECO:0000256" key="4">
    <source>
        <dbReference type="ARBA" id="ARBA00022989"/>
    </source>
</evidence>
<evidence type="ECO:0000256" key="6">
    <source>
        <dbReference type="SAM" id="MobiDB-lite"/>
    </source>
</evidence>
<organism evidence="8">
    <name type="scientific">Amphimedon queenslandica</name>
    <name type="common">Sponge</name>
    <dbReference type="NCBI Taxonomy" id="400682"/>
    <lineage>
        <taxon>Eukaryota</taxon>
        <taxon>Metazoa</taxon>
        <taxon>Porifera</taxon>
        <taxon>Demospongiae</taxon>
        <taxon>Heteroscleromorpha</taxon>
        <taxon>Haplosclerida</taxon>
        <taxon>Niphatidae</taxon>
        <taxon>Amphimedon</taxon>
    </lineage>
</organism>
<sequence>MDEIMNEEENPSTPLFQKNNPSLPPPKQYAIAPDKESVSVIVELPQPVYTSNDSHYYQSSLMNDNYLMLSIGLTLISLCFGCFPALFVSIPAIIYSLKARKDSSAGDYVKMKAHEKTAFALNIFVFLVWIITFTIVVTVAYRIKCGKEGIDCNTSPYSANHNPSYSG</sequence>
<keyword evidence="3 7" id="KW-0812">Transmembrane</keyword>
<accession>A0A1X7VUE9</accession>
<keyword evidence="4 7" id="KW-1133">Transmembrane helix</keyword>